<protein>
    <recommendedName>
        <fullName evidence="9">ABC3 transporter permease C-terminal domain-containing protein</fullName>
    </recommendedName>
</protein>
<sequence length="934" mass="94988">MVATVPSPSRAALRTETDEPRRGPGARFRGRWRIALRYGARDARRNKGRTALVAVMVALPVMLGSFAATVLWSTQGTPERRVAQELGPSLQASITFANMADLQQSPDGNAASGNEQLEGPVTVADLDAALDAALPAGARVTHAVAAPVIVFGESLQSAESGVQADLSDAAVAAAFPVTEGTLPGPGEVAVSRRVADELHLAIGDDVSTRLGGSAGSATELVSATISGVLATNQPVSASVLYPATGPLTTADDLTTTLWDGAQPLWFVSGDAPVTWDDVLELNESSLQVTSRDVLLSPPHHSAVPMYAGVPQTSASDFLATWGLLGAVVAIALLEAVLLIGPVFAVGARRSARSLAIIAANGGTSRSLRAVVLGTGVVIGALASLGGVVLGLTGAAALVAQTDGLRFFSPPWLIVAGIALVGVLLAAAAAWLPARGASKADVVAVLAGRRGEVSARRWPAIVGTVAAVAGFTAAVVGGITTQPLLLLAGVIVGELGLVLACGGIVSGLGRLAGRLPLTWRFALRDASRHRSRTTPAIAAVLIATAGATAGIVFSTAQAEYDYRSQYRVAADGILVLADYLTGSPDVDALTDADVATIRRITADVVPGADLVPVTRLVPPAEGDDSYTTVYLRMESSPSGGVSGGAIWGPIVDDGSLVDVLGILDPDTARAALAAGRVVVLAGGLGPDDTATLAIETWAADADATSTPLSSETVPLPATAVGDARGPSNTVLPVVPPSALSTFTDAGMTTEVGGLVSAQPVELTAAERQTLETRLADAFGATEWGEGRIGVGIGEPAVDYGSPDWLATLIIAGSGALLALAAAWIATALAATESRPDLATLTAVGAVPSTRKRIVAAQAGTVAGIGAFVGVLSGYPLGAAFVLFFRYRWTTPDLAWSLTFPWPWLLALLVGLPLLAVTAAWLATRSRLVLTRRIAG</sequence>
<feature type="region of interest" description="Disordered" evidence="7">
    <location>
        <begin position="1"/>
        <end position="26"/>
    </location>
</feature>
<feature type="transmembrane region" description="Helical" evidence="8">
    <location>
        <begin position="803"/>
        <end position="829"/>
    </location>
</feature>
<comment type="similarity">
    <text evidence="6">Belongs to the ABC-4 integral membrane protein family.</text>
</comment>
<feature type="compositionally biased region" description="Basic and acidic residues" evidence="7">
    <location>
        <begin position="13"/>
        <end position="22"/>
    </location>
</feature>
<dbReference type="HOGENOM" id="CLU_013247_0_0_11"/>
<name>D1BXC8_XYLCX</name>
<dbReference type="OrthoDB" id="3405625at2"/>
<feature type="transmembrane region" description="Helical" evidence="8">
    <location>
        <begin position="411"/>
        <end position="431"/>
    </location>
</feature>
<keyword evidence="3 8" id="KW-0812">Transmembrane</keyword>
<dbReference type="PANTHER" id="PTHR30572">
    <property type="entry name" value="MEMBRANE COMPONENT OF TRANSPORTER-RELATED"/>
    <property type="match status" value="1"/>
</dbReference>
<feature type="transmembrane region" description="Helical" evidence="8">
    <location>
        <begin position="367"/>
        <end position="399"/>
    </location>
</feature>
<evidence type="ECO:0000256" key="6">
    <source>
        <dbReference type="ARBA" id="ARBA00038076"/>
    </source>
</evidence>
<dbReference type="AlphaFoldDB" id="D1BXC8"/>
<evidence type="ECO:0000313" key="10">
    <source>
        <dbReference type="EMBL" id="ACZ29738.1"/>
    </source>
</evidence>
<feature type="domain" description="ABC3 transporter permease C-terminal" evidence="9">
    <location>
        <begin position="808"/>
        <end position="923"/>
    </location>
</feature>
<evidence type="ECO:0000256" key="8">
    <source>
        <dbReference type="SAM" id="Phobius"/>
    </source>
</evidence>
<dbReference type="STRING" id="446471.Xcel_0699"/>
<feature type="transmembrane region" description="Helical" evidence="8">
    <location>
        <begin position="859"/>
        <end position="882"/>
    </location>
</feature>
<dbReference type="KEGG" id="xce:Xcel_0699"/>
<dbReference type="Pfam" id="PF02687">
    <property type="entry name" value="FtsX"/>
    <property type="match status" value="2"/>
</dbReference>
<evidence type="ECO:0000256" key="2">
    <source>
        <dbReference type="ARBA" id="ARBA00022475"/>
    </source>
</evidence>
<evidence type="ECO:0000259" key="9">
    <source>
        <dbReference type="Pfam" id="PF02687"/>
    </source>
</evidence>
<gene>
    <name evidence="10" type="ordered locus">Xcel_0699</name>
</gene>
<evidence type="ECO:0000313" key="11">
    <source>
        <dbReference type="Proteomes" id="UP000002255"/>
    </source>
</evidence>
<dbReference type="Proteomes" id="UP000002255">
    <property type="component" value="Chromosome"/>
</dbReference>
<reference evidence="11" key="1">
    <citation type="submission" date="2009-11" db="EMBL/GenBank/DDBJ databases">
        <title>The complete chromosome of Xylanimonas cellulosilytica DSM 15894.</title>
        <authorList>
            <consortium name="US DOE Joint Genome Institute (JGI-PGF)"/>
            <person name="Lucas S."/>
            <person name="Copeland A."/>
            <person name="Lapidus A."/>
            <person name="Glavina del Rio T."/>
            <person name="Dalin E."/>
            <person name="Tice H."/>
            <person name="Bruce D."/>
            <person name="Goodwin L."/>
            <person name="Pitluck S."/>
            <person name="Kyrpides N."/>
            <person name="Mavromatis K."/>
            <person name="Ivanova N."/>
            <person name="Mikhailova N."/>
            <person name="Foster B."/>
            <person name="Clum A."/>
            <person name="Brettin T."/>
            <person name="Detter J.C."/>
            <person name="Han C."/>
            <person name="Larimer F."/>
            <person name="Land M."/>
            <person name="Hauser L."/>
            <person name="Markowitz V."/>
            <person name="Cheng J.F."/>
            <person name="Hugenholtz P."/>
            <person name="Woyke T."/>
            <person name="Wu D."/>
            <person name="Gehrich-Schroeter G."/>
            <person name="Schneider S."/>
            <person name="Pukall S.R."/>
            <person name="Klenk H.P."/>
            <person name="Eisen J.A."/>
        </authorList>
    </citation>
    <scope>NUCLEOTIDE SEQUENCE [LARGE SCALE GENOMIC DNA]</scope>
    <source>
        <strain evidence="11">DSM 15894 / CECT 5975 / LMG 20990 / XIL07</strain>
    </source>
</reference>
<keyword evidence="11" id="KW-1185">Reference proteome</keyword>
<keyword evidence="5 8" id="KW-0472">Membrane</keyword>
<dbReference type="InterPro" id="IPR003838">
    <property type="entry name" value="ABC3_permease_C"/>
</dbReference>
<dbReference type="eggNOG" id="COG0577">
    <property type="taxonomic scope" value="Bacteria"/>
</dbReference>
<feature type="transmembrane region" description="Helical" evidence="8">
    <location>
        <begin position="321"/>
        <end position="346"/>
    </location>
</feature>
<feature type="transmembrane region" description="Helical" evidence="8">
    <location>
        <begin position="51"/>
        <end position="72"/>
    </location>
</feature>
<dbReference type="EMBL" id="CP001821">
    <property type="protein sequence ID" value="ACZ29738.1"/>
    <property type="molecule type" value="Genomic_DNA"/>
</dbReference>
<comment type="subcellular location">
    <subcellularLocation>
        <location evidence="1">Cell membrane</location>
        <topology evidence="1">Multi-pass membrane protein</topology>
    </subcellularLocation>
</comment>
<evidence type="ECO:0000256" key="3">
    <source>
        <dbReference type="ARBA" id="ARBA00022692"/>
    </source>
</evidence>
<keyword evidence="4 8" id="KW-1133">Transmembrane helix</keyword>
<feature type="domain" description="ABC3 transporter permease C-terminal" evidence="9">
    <location>
        <begin position="327"/>
        <end position="439"/>
    </location>
</feature>
<feature type="transmembrane region" description="Helical" evidence="8">
    <location>
        <begin position="457"/>
        <end position="478"/>
    </location>
</feature>
<dbReference type="GO" id="GO:0022857">
    <property type="term" value="F:transmembrane transporter activity"/>
    <property type="evidence" value="ECO:0007669"/>
    <property type="project" value="TreeGrafter"/>
</dbReference>
<dbReference type="InterPro" id="IPR050250">
    <property type="entry name" value="Macrolide_Exporter_MacB"/>
</dbReference>
<feature type="transmembrane region" description="Helical" evidence="8">
    <location>
        <begin position="484"/>
        <end position="511"/>
    </location>
</feature>
<evidence type="ECO:0000256" key="4">
    <source>
        <dbReference type="ARBA" id="ARBA00022989"/>
    </source>
</evidence>
<feature type="transmembrane region" description="Helical" evidence="8">
    <location>
        <begin position="532"/>
        <end position="552"/>
    </location>
</feature>
<accession>D1BXC8</accession>
<evidence type="ECO:0000256" key="5">
    <source>
        <dbReference type="ARBA" id="ARBA00023136"/>
    </source>
</evidence>
<organism evidence="10 11">
    <name type="scientific">Xylanimonas cellulosilytica (strain DSM 15894 / JCM 12276 / CECT 5975 / KCTC 9989 / LMG 20990 / NBRC 107835 / XIL07)</name>
    <dbReference type="NCBI Taxonomy" id="446471"/>
    <lineage>
        <taxon>Bacteria</taxon>
        <taxon>Bacillati</taxon>
        <taxon>Actinomycetota</taxon>
        <taxon>Actinomycetes</taxon>
        <taxon>Micrococcales</taxon>
        <taxon>Promicromonosporaceae</taxon>
        <taxon>Xylanimonas</taxon>
    </lineage>
</organism>
<reference evidence="10 11" key="2">
    <citation type="journal article" date="2010" name="Stand. Genomic Sci.">
        <title>Complete genome sequence of Xylanimonas cellulosilytica type strain (XIL07).</title>
        <authorList>
            <person name="Foster B."/>
            <person name="Pukall R."/>
            <person name="Abt B."/>
            <person name="Nolan M."/>
            <person name="Glavina Del Rio T."/>
            <person name="Chen F."/>
            <person name="Lucas S."/>
            <person name="Tice H."/>
            <person name="Pitluck S."/>
            <person name="Cheng J.-F."/>
            <person name="Chertkov O."/>
            <person name="Brettin T."/>
            <person name="Han C."/>
            <person name="Detter J.C."/>
            <person name="Bruce D."/>
            <person name="Goodwin L."/>
            <person name="Ivanova N."/>
            <person name="Mavromatis K."/>
            <person name="Pati A."/>
            <person name="Mikhailova N."/>
            <person name="Chen A."/>
            <person name="Palaniappan K."/>
            <person name="Land M."/>
            <person name="Hauser L."/>
            <person name="Chang Y.-J."/>
            <person name="Jeffries C.D."/>
            <person name="Chain P."/>
            <person name="Rohde M."/>
            <person name="Goeker M."/>
            <person name="Bristow J."/>
            <person name="Eisen J.A."/>
            <person name="Markowitz V."/>
            <person name="Hugenholtz P."/>
            <person name="Kyrpides N.C."/>
            <person name="Klenk H.-P."/>
            <person name="Lapidus A."/>
        </authorList>
    </citation>
    <scope>NUCLEOTIDE SEQUENCE [LARGE SCALE GENOMIC DNA]</scope>
    <source>
        <strain evidence="11">DSM 15894 / CECT 5975 / LMG 20990 / XIL07</strain>
    </source>
</reference>
<dbReference type="PANTHER" id="PTHR30572:SF4">
    <property type="entry name" value="ABC TRANSPORTER PERMEASE YTRF"/>
    <property type="match status" value="1"/>
</dbReference>
<feature type="transmembrane region" description="Helical" evidence="8">
    <location>
        <begin position="902"/>
        <end position="921"/>
    </location>
</feature>
<evidence type="ECO:0000256" key="7">
    <source>
        <dbReference type="SAM" id="MobiDB-lite"/>
    </source>
</evidence>
<evidence type="ECO:0000256" key="1">
    <source>
        <dbReference type="ARBA" id="ARBA00004651"/>
    </source>
</evidence>
<keyword evidence="2" id="KW-1003">Cell membrane</keyword>
<proteinExistence type="inferred from homology"/>
<dbReference type="GO" id="GO:0005886">
    <property type="term" value="C:plasma membrane"/>
    <property type="evidence" value="ECO:0007669"/>
    <property type="project" value="UniProtKB-SubCell"/>
</dbReference>